<comment type="caution">
    <text evidence="4">The sequence shown here is derived from an EMBL/GenBank/DDBJ whole genome shotgun (WGS) entry which is preliminary data.</text>
</comment>
<dbReference type="RefSeq" id="WP_342767613.1">
    <property type="nucleotide sequence ID" value="NZ_QGGW01000001.1"/>
</dbReference>
<dbReference type="GO" id="GO:0016747">
    <property type="term" value="F:acyltransferase activity, transferring groups other than amino-acyl groups"/>
    <property type="evidence" value="ECO:0007669"/>
    <property type="project" value="InterPro"/>
</dbReference>
<dbReference type="Pfam" id="PF00583">
    <property type="entry name" value="Acetyltransf_1"/>
    <property type="match status" value="1"/>
</dbReference>
<gene>
    <name evidence="4" type="ORF">C7455_101528</name>
</gene>
<evidence type="ECO:0000259" key="3">
    <source>
        <dbReference type="PROSITE" id="PS51186"/>
    </source>
</evidence>
<dbReference type="SUPFAM" id="SSF55729">
    <property type="entry name" value="Acyl-CoA N-acyltransferases (Nat)"/>
    <property type="match status" value="1"/>
</dbReference>
<keyword evidence="5" id="KW-1185">Reference proteome</keyword>
<protein>
    <submittedName>
        <fullName evidence="4">Acetyltransferase (GNAT) family protein</fullName>
    </submittedName>
</protein>
<feature type="domain" description="N-acetyltransferase" evidence="3">
    <location>
        <begin position="6"/>
        <end position="158"/>
    </location>
</feature>
<evidence type="ECO:0000313" key="4">
    <source>
        <dbReference type="EMBL" id="PWK62501.1"/>
    </source>
</evidence>
<accession>A0A316GQ18</accession>
<keyword evidence="2" id="KW-0012">Acyltransferase</keyword>
<dbReference type="AlphaFoldDB" id="A0A316GQ18"/>
<proteinExistence type="predicted"/>
<sequence>MTVSLVETNPIDFVDFEPLHQLLSTSFAYMEGRIDPPSSLTRLSVSGLRQKSRTEDLFVVRNAGGPIACLFGAARPDAYYIGKLAVAAPQRGRGHARALVEAAATRAGALGLSALELQSRIELVENHAAFGAMGFVQTAATAHEGYDRPTSLTFRRAL</sequence>
<dbReference type="EMBL" id="QGGW01000001">
    <property type="protein sequence ID" value="PWK62501.1"/>
    <property type="molecule type" value="Genomic_DNA"/>
</dbReference>
<dbReference type="InterPro" id="IPR000182">
    <property type="entry name" value="GNAT_dom"/>
</dbReference>
<dbReference type="InterPro" id="IPR050832">
    <property type="entry name" value="Bact_Acetyltransf"/>
</dbReference>
<reference evidence="4 5" key="1">
    <citation type="submission" date="2018-05" db="EMBL/GenBank/DDBJ databases">
        <title>Genomic Encyclopedia of Type Strains, Phase IV (KMG-IV): sequencing the most valuable type-strain genomes for metagenomic binning, comparative biology and taxonomic classification.</title>
        <authorList>
            <person name="Goeker M."/>
        </authorList>
    </citation>
    <scope>NUCLEOTIDE SEQUENCE [LARGE SCALE GENOMIC DNA]</scope>
    <source>
        <strain evidence="4 5">DSM 16097</strain>
    </source>
</reference>
<keyword evidence="1 4" id="KW-0808">Transferase</keyword>
<dbReference type="PROSITE" id="PS51186">
    <property type="entry name" value="GNAT"/>
    <property type="match status" value="1"/>
</dbReference>
<evidence type="ECO:0000313" key="5">
    <source>
        <dbReference type="Proteomes" id="UP000245708"/>
    </source>
</evidence>
<evidence type="ECO:0000256" key="1">
    <source>
        <dbReference type="ARBA" id="ARBA00022679"/>
    </source>
</evidence>
<organism evidence="4 5">
    <name type="scientific">Roseicyclus mahoneyensis</name>
    <dbReference type="NCBI Taxonomy" id="164332"/>
    <lineage>
        <taxon>Bacteria</taxon>
        <taxon>Pseudomonadati</taxon>
        <taxon>Pseudomonadota</taxon>
        <taxon>Alphaproteobacteria</taxon>
        <taxon>Rhodobacterales</taxon>
        <taxon>Roseobacteraceae</taxon>
        <taxon>Roseicyclus</taxon>
    </lineage>
</organism>
<dbReference type="Gene3D" id="3.40.630.30">
    <property type="match status" value="1"/>
</dbReference>
<dbReference type="CDD" id="cd04301">
    <property type="entry name" value="NAT_SF"/>
    <property type="match status" value="1"/>
</dbReference>
<dbReference type="InterPro" id="IPR016181">
    <property type="entry name" value="Acyl_CoA_acyltransferase"/>
</dbReference>
<dbReference type="Proteomes" id="UP000245708">
    <property type="component" value="Unassembled WGS sequence"/>
</dbReference>
<evidence type="ECO:0000256" key="2">
    <source>
        <dbReference type="ARBA" id="ARBA00023315"/>
    </source>
</evidence>
<name>A0A316GQ18_9RHOB</name>
<dbReference type="PANTHER" id="PTHR43877">
    <property type="entry name" value="AMINOALKYLPHOSPHONATE N-ACETYLTRANSFERASE-RELATED-RELATED"/>
    <property type="match status" value="1"/>
</dbReference>